<dbReference type="EMBL" id="JADAQX010000084">
    <property type="protein sequence ID" value="KAF8822110.1"/>
    <property type="molecule type" value="Genomic_DNA"/>
</dbReference>
<dbReference type="PANTHER" id="PTHR42944:SF1">
    <property type="entry name" value="ADENINE DNA GLYCOSYLASE"/>
    <property type="match status" value="1"/>
</dbReference>
<evidence type="ECO:0000259" key="15">
    <source>
        <dbReference type="SMART" id="SM00478"/>
    </source>
</evidence>
<dbReference type="Gene3D" id="1.10.340.30">
    <property type="entry name" value="Hypothetical protein, domain 2"/>
    <property type="match status" value="1"/>
</dbReference>
<feature type="region of interest" description="Disordered" evidence="14">
    <location>
        <begin position="64"/>
        <end position="98"/>
    </location>
</feature>
<evidence type="ECO:0000256" key="5">
    <source>
        <dbReference type="ARBA" id="ARBA00022023"/>
    </source>
</evidence>
<dbReference type="PANTHER" id="PTHR42944">
    <property type="entry name" value="ADENINE DNA GLYCOSYLASE"/>
    <property type="match status" value="1"/>
</dbReference>
<evidence type="ECO:0000313" key="17">
    <source>
        <dbReference type="Proteomes" id="UP000823046"/>
    </source>
</evidence>
<evidence type="ECO:0000256" key="13">
    <source>
        <dbReference type="ARBA" id="ARBA00023295"/>
    </source>
</evidence>
<gene>
    <name evidence="16" type="ORF">IE077_001023</name>
</gene>
<dbReference type="PROSITE" id="PS00764">
    <property type="entry name" value="ENDONUCLEASE_III_1"/>
    <property type="match status" value="1"/>
</dbReference>
<dbReference type="InterPro" id="IPR044298">
    <property type="entry name" value="MIG/MutY"/>
</dbReference>
<accession>A0ABQ7JDM9</accession>
<keyword evidence="7" id="KW-0479">Metal-binding</keyword>
<comment type="catalytic activity">
    <reaction evidence="1">
        <text>Hydrolyzes free adenine bases from 7,8-dihydro-8-oxoguanine:adenine mismatched double-stranded DNA, leaving an apurinic site.</text>
        <dbReference type="EC" id="3.2.2.31"/>
    </reaction>
</comment>
<evidence type="ECO:0000256" key="3">
    <source>
        <dbReference type="ARBA" id="ARBA00008343"/>
    </source>
</evidence>
<keyword evidence="12" id="KW-0234">DNA repair</keyword>
<dbReference type="InterPro" id="IPR011257">
    <property type="entry name" value="DNA_glycosylase"/>
</dbReference>
<dbReference type="InterPro" id="IPR004035">
    <property type="entry name" value="Endouclease-III_FeS-bd_BS"/>
</dbReference>
<evidence type="ECO:0000256" key="14">
    <source>
        <dbReference type="SAM" id="MobiDB-lite"/>
    </source>
</evidence>
<dbReference type="SMART" id="SM00478">
    <property type="entry name" value="ENDO3c"/>
    <property type="match status" value="1"/>
</dbReference>
<reference evidence="16 17" key="1">
    <citation type="journal article" date="2020" name="bioRxiv">
        <title>Metabolic contributions of an alphaproteobacterial endosymbiont in the apicomplexan Cardiosporidium cionae.</title>
        <authorList>
            <person name="Hunter E.S."/>
            <person name="Paight C.J."/>
            <person name="Lane C.E."/>
        </authorList>
    </citation>
    <scope>NUCLEOTIDE SEQUENCE [LARGE SCALE GENOMIC DNA]</scope>
    <source>
        <strain evidence="16">ESH_2018</strain>
    </source>
</reference>
<dbReference type="SUPFAM" id="SSF55811">
    <property type="entry name" value="Nudix"/>
    <property type="match status" value="1"/>
</dbReference>
<name>A0ABQ7JDM9_9APIC</name>
<dbReference type="Gene3D" id="3.90.79.10">
    <property type="entry name" value="Nucleoside Triphosphate Pyrophosphohydrolase"/>
    <property type="match status" value="1"/>
</dbReference>
<evidence type="ECO:0000256" key="2">
    <source>
        <dbReference type="ARBA" id="ARBA00001966"/>
    </source>
</evidence>
<dbReference type="InterPro" id="IPR003265">
    <property type="entry name" value="HhH-GPD_domain"/>
</dbReference>
<feature type="compositionally biased region" description="Polar residues" evidence="14">
    <location>
        <begin position="64"/>
        <end position="78"/>
    </location>
</feature>
<keyword evidence="9" id="KW-0378">Hydrolase</keyword>
<evidence type="ECO:0000256" key="10">
    <source>
        <dbReference type="ARBA" id="ARBA00023004"/>
    </source>
</evidence>
<dbReference type="Gene3D" id="1.10.1670.10">
    <property type="entry name" value="Helix-hairpin-Helix base-excision DNA repair enzymes (C-terminal)"/>
    <property type="match status" value="1"/>
</dbReference>
<keyword evidence="17" id="KW-1185">Reference proteome</keyword>
<protein>
    <recommendedName>
        <fullName evidence="5">Adenine DNA glycosylase</fullName>
        <ecNumber evidence="4">3.2.2.31</ecNumber>
    </recommendedName>
</protein>
<dbReference type="InterPro" id="IPR000445">
    <property type="entry name" value="HhH_motif"/>
</dbReference>
<evidence type="ECO:0000256" key="4">
    <source>
        <dbReference type="ARBA" id="ARBA00012045"/>
    </source>
</evidence>
<comment type="cofactor">
    <cofactor evidence="2">
        <name>[4Fe-4S] cluster</name>
        <dbReference type="ChEBI" id="CHEBI:49883"/>
    </cofactor>
</comment>
<keyword evidence="11" id="KW-0411">Iron-sulfur</keyword>
<organism evidence="16 17">
    <name type="scientific">Cardiosporidium cionae</name>
    <dbReference type="NCBI Taxonomy" id="476202"/>
    <lineage>
        <taxon>Eukaryota</taxon>
        <taxon>Sar</taxon>
        <taxon>Alveolata</taxon>
        <taxon>Apicomplexa</taxon>
        <taxon>Aconoidasida</taxon>
        <taxon>Nephromycida</taxon>
        <taxon>Cardiosporidium</taxon>
    </lineage>
</organism>
<dbReference type="InterPro" id="IPR023170">
    <property type="entry name" value="HhH_base_excis_C"/>
</dbReference>
<evidence type="ECO:0000313" key="16">
    <source>
        <dbReference type="EMBL" id="KAF8822110.1"/>
    </source>
</evidence>
<sequence length="488" mass="55493">MGMVAKTADAVKNSALRNQAPTVYHALRDGDVPLFQKNLLNWYDTHRRKLPWRGDLPPFTSWVETRQSTSKTNQTSLDTFFKQKQKEKPNVSSSPLSRNSDIENLGAMMASIDKAYAVWVSEVMLQQTQVTSVIPYWMNWIKRWPDVCALSKASFQEVYEHWAGLGYYNRAKHLLEGAQYIMKEFHGKIPRNEKDLLRIPGIGKYTAGAIRSIAFNIPSPAVDGNVIRVISRLVGFASLSNSTILNSHITKISSAVKNKSQNVFQSYLKLLTVLQLALQWVPSKRPGDFNQALMELGATICSVTNPLCKQCPVQSHCRILQESQHSKFRKAYHPSESCDICDATRIHSAERSDEYPLPKITKVRPHKHFVAAIVQRISPTGQTEIFLRKRPSEGLLSNQWEPPNVEIENTDTFSTEERIQVEMECSKYGLSIKKNEGFRLMNERVVATEKIKSNFMWVSVDKAEVGATYPVAKLLLVHSFFLFLLEQE</sequence>
<evidence type="ECO:0000256" key="8">
    <source>
        <dbReference type="ARBA" id="ARBA00022763"/>
    </source>
</evidence>
<evidence type="ECO:0000256" key="7">
    <source>
        <dbReference type="ARBA" id="ARBA00022723"/>
    </source>
</evidence>
<dbReference type="InterPro" id="IPR015797">
    <property type="entry name" value="NUDIX_hydrolase-like_dom_sf"/>
</dbReference>
<dbReference type="EC" id="3.2.2.31" evidence="4"/>
<comment type="similarity">
    <text evidence="3">Belongs to the Nth/MutY family.</text>
</comment>
<evidence type="ECO:0000256" key="9">
    <source>
        <dbReference type="ARBA" id="ARBA00022801"/>
    </source>
</evidence>
<comment type="caution">
    <text evidence="16">The sequence shown here is derived from an EMBL/GenBank/DDBJ whole genome shotgun (WGS) entry which is preliminary data.</text>
</comment>
<evidence type="ECO:0000256" key="12">
    <source>
        <dbReference type="ARBA" id="ARBA00023204"/>
    </source>
</evidence>
<dbReference type="Pfam" id="PF00730">
    <property type="entry name" value="HhH-GPD"/>
    <property type="match status" value="1"/>
</dbReference>
<keyword evidence="13" id="KW-0326">Glycosidase</keyword>
<evidence type="ECO:0000256" key="6">
    <source>
        <dbReference type="ARBA" id="ARBA00022485"/>
    </source>
</evidence>
<evidence type="ECO:0000256" key="11">
    <source>
        <dbReference type="ARBA" id="ARBA00023014"/>
    </source>
</evidence>
<dbReference type="SUPFAM" id="SSF48150">
    <property type="entry name" value="DNA-glycosylase"/>
    <property type="match status" value="1"/>
</dbReference>
<feature type="domain" description="HhH-GPD" evidence="15">
    <location>
        <begin position="124"/>
        <end position="278"/>
    </location>
</feature>
<proteinExistence type="inferred from homology"/>
<keyword evidence="10" id="KW-0408">Iron</keyword>
<dbReference type="CDD" id="cd00056">
    <property type="entry name" value="ENDO3c"/>
    <property type="match status" value="1"/>
</dbReference>
<dbReference type="PROSITE" id="PS01155">
    <property type="entry name" value="ENDONUCLEASE_III_2"/>
    <property type="match status" value="1"/>
</dbReference>
<keyword evidence="6" id="KW-0004">4Fe-4S</keyword>
<dbReference type="InterPro" id="IPR004036">
    <property type="entry name" value="Endonuclease-III-like_CS2"/>
</dbReference>
<keyword evidence="8" id="KW-0227">DNA damage</keyword>
<evidence type="ECO:0000256" key="1">
    <source>
        <dbReference type="ARBA" id="ARBA00000843"/>
    </source>
</evidence>
<dbReference type="Pfam" id="PF00633">
    <property type="entry name" value="HHH"/>
    <property type="match status" value="1"/>
</dbReference>
<dbReference type="Proteomes" id="UP000823046">
    <property type="component" value="Unassembled WGS sequence"/>
</dbReference>